<dbReference type="GO" id="GO:0051537">
    <property type="term" value="F:2 iron, 2 sulfur cluster binding"/>
    <property type="evidence" value="ECO:0007669"/>
    <property type="project" value="UniProtKB-KW"/>
</dbReference>
<evidence type="ECO:0000256" key="3">
    <source>
        <dbReference type="ARBA" id="ARBA00022714"/>
    </source>
</evidence>
<evidence type="ECO:0000259" key="9">
    <source>
        <dbReference type="PROSITE" id="PS51296"/>
    </source>
</evidence>
<dbReference type="Gene3D" id="3.90.380.10">
    <property type="entry name" value="Naphthalene 1,2-dioxygenase Alpha Subunit, Chain A, domain 1"/>
    <property type="match status" value="1"/>
</dbReference>
<evidence type="ECO:0000256" key="5">
    <source>
        <dbReference type="ARBA" id="ARBA00023002"/>
    </source>
</evidence>
<keyword evidence="3" id="KW-0001">2Fe-2S</keyword>
<dbReference type="KEGG" id="bpt:Bpet3743"/>
<proteinExistence type="inferred from homology"/>
<dbReference type="InterPro" id="IPR015881">
    <property type="entry name" value="ARHD_Rieske_2Fe_2S"/>
</dbReference>
<dbReference type="InterPro" id="IPR001663">
    <property type="entry name" value="Rng_hydr_dOase-A"/>
</dbReference>
<accession>A9I2Q7</accession>
<evidence type="ECO:0000256" key="7">
    <source>
        <dbReference type="ARBA" id="ARBA00023014"/>
    </source>
</evidence>
<evidence type="ECO:0000256" key="6">
    <source>
        <dbReference type="ARBA" id="ARBA00023004"/>
    </source>
</evidence>
<dbReference type="PRINTS" id="PR00090">
    <property type="entry name" value="RNGDIOXGNASE"/>
</dbReference>
<evidence type="ECO:0000256" key="8">
    <source>
        <dbReference type="ARBA" id="ARBA00023027"/>
    </source>
</evidence>
<comment type="cofactor">
    <cofactor evidence="1">
        <name>Fe cation</name>
        <dbReference type="ChEBI" id="CHEBI:24875"/>
    </cofactor>
</comment>
<dbReference type="Pfam" id="PF00355">
    <property type="entry name" value="Rieske"/>
    <property type="match status" value="1"/>
</dbReference>
<keyword evidence="5 10" id="KW-0560">Oxidoreductase</keyword>
<evidence type="ECO:0000313" key="11">
    <source>
        <dbReference type="Proteomes" id="UP000001225"/>
    </source>
</evidence>
<evidence type="ECO:0000256" key="1">
    <source>
        <dbReference type="ARBA" id="ARBA00001962"/>
    </source>
</evidence>
<dbReference type="InterPro" id="IPR015879">
    <property type="entry name" value="Ring_hydroxy_dOase_asu_C_dom"/>
</dbReference>
<keyword evidence="7" id="KW-0411">Iron-sulfur</keyword>
<dbReference type="InterPro" id="IPR017941">
    <property type="entry name" value="Rieske_2Fe-2S"/>
</dbReference>
<dbReference type="eggNOG" id="COG4638">
    <property type="taxonomic scope" value="Bacteria"/>
</dbReference>
<dbReference type="AlphaFoldDB" id="A9I2Q7"/>
<keyword evidence="11" id="KW-1185">Reference proteome</keyword>
<dbReference type="GO" id="GO:0005506">
    <property type="term" value="F:iron ion binding"/>
    <property type="evidence" value="ECO:0007669"/>
    <property type="project" value="InterPro"/>
</dbReference>
<keyword evidence="4" id="KW-0479">Metal-binding</keyword>
<dbReference type="PANTHER" id="PTHR43756:SF5">
    <property type="entry name" value="CHOLINE MONOOXYGENASE, CHLOROPLASTIC"/>
    <property type="match status" value="1"/>
</dbReference>
<dbReference type="Gene3D" id="2.102.10.10">
    <property type="entry name" value="Rieske [2Fe-2S] iron-sulphur domain"/>
    <property type="match status" value="1"/>
</dbReference>
<reference evidence="10 11" key="1">
    <citation type="journal article" date="2008" name="BMC Genomics">
        <title>The missing link: Bordetella petrii is endowed with both the metabolic versatility of environmental bacteria and virulence traits of pathogenic Bordetellae.</title>
        <authorList>
            <person name="Gross R."/>
            <person name="Guzman C.A."/>
            <person name="Sebaihia M."/>
            <person name="Martins Dos Santos V.A."/>
            <person name="Pieper D.H."/>
            <person name="Koebnik R."/>
            <person name="Lechner M."/>
            <person name="Bartels D."/>
            <person name="Buhrmester J."/>
            <person name="Choudhuri J.V."/>
            <person name="Ebensen T."/>
            <person name="Gaigalat L."/>
            <person name="Herrmann S."/>
            <person name="Khachane A.N."/>
            <person name="Larisch C."/>
            <person name="Link S."/>
            <person name="Linke B."/>
            <person name="Meyer F."/>
            <person name="Mormann S."/>
            <person name="Nakunst D."/>
            <person name="Rueckert C."/>
            <person name="Schneiker-Bekel S."/>
            <person name="Schulze K."/>
            <person name="Vorhoelter F.J."/>
            <person name="Yevsa T."/>
            <person name="Engle J.T."/>
            <person name="Goldman W.E."/>
            <person name="Puehler A."/>
            <person name="Goebel U.B."/>
            <person name="Goesmann A."/>
            <person name="Bloecker H."/>
            <person name="Kaiser O."/>
            <person name="Martinez-Arias R."/>
        </authorList>
    </citation>
    <scope>NUCLEOTIDE SEQUENCE [LARGE SCALE GENOMIC DNA]</scope>
    <source>
        <strain evidence="11">ATCC BAA-461 / DSM 12804 / CCUG 43448 / CIP 107267 / Se-1111R</strain>
    </source>
</reference>
<evidence type="ECO:0000256" key="2">
    <source>
        <dbReference type="ARBA" id="ARBA00008751"/>
    </source>
</evidence>
<gene>
    <name evidence="10" type="ordered locus">Bpet3743</name>
</gene>
<dbReference type="SUPFAM" id="SSF55961">
    <property type="entry name" value="Bet v1-like"/>
    <property type="match status" value="1"/>
</dbReference>
<name>A9I2Q7_BORPD</name>
<organism evidence="10 11">
    <name type="scientific">Bordetella petrii (strain ATCC BAA-461 / DSM 12804 / CCUG 43448 / CIP 107267 / Se-1111R)</name>
    <dbReference type="NCBI Taxonomy" id="340100"/>
    <lineage>
        <taxon>Bacteria</taxon>
        <taxon>Pseudomonadati</taxon>
        <taxon>Pseudomonadota</taxon>
        <taxon>Betaproteobacteria</taxon>
        <taxon>Burkholderiales</taxon>
        <taxon>Alcaligenaceae</taxon>
        <taxon>Bordetella</taxon>
    </lineage>
</organism>
<dbReference type="GO" id="GO:0016491">
    <property type="term" value="F:oxidoreductase activity"/>
    <property type="evidence" value="ECO:0007669"/>
    <property type="project" value="UniProtKB-KW"/>
</dbReference>
<dbReference type="PANTHER" id="PTHR43756">
    <property type="entry name" value="CHOLINE MONOOXYGENASE, CHLOROPLASTIC"/>
    <property type="match status" value="1"/>
</dbReference>
<dbReference type="PROSITE" id="PS51296">
    <property type="entry name" value="RIESKE"/>
    <property type="match status" value="1"/>
</dbReference>
<dbReference type="PROSITE" id="PS00570">
    <property type="entry name" value="RING_HYDROXYL_ALPHA"/>
    <property type="match status" value="1"/>
</dbReference>
<keyword evidence="8" id="KW-0520">NAD</keyword>
<sequence length="354" mass="40356">MTRTEGGQVVTWVNKCAHRGATICRLQKGNALNHTCVYHQWNYNAAGDLQGVPFRRGHGEMKGMPSTFKTADHGLRRLRTEVYRGLVFATFSDTVENLISYIGPEMVGYLDRIFHKPIVFLGTSRCTSRSNWKIYLENVKDPYHASLLHTFLTTFNIFRIGNDTRSLAEQRGLHSMMLAFKSTVGAEQYTGQNIKTMNDKLRLEDPSILRLIPEYSDGPSTNHIQTIFPQLVVQQIMNSLVARQIIPKSPNEFELVFLYFGYEDDTPEMRELRLMQANLAGPAGYISMEDTEAGELVQEGVQAEPWDSHSFVEMAMEAPNQENTAISEEMVRRFWLAYEALMSGLPLERNNENE</sequence>
<dbReference type="Proteomes" id="UP000001225">
    <property type="component" value="Chromosome"/>
</dbReference>
<dbReference type="EC" id="1.-.-.-" evidence="10"/>
<dbReference type="SUPFAM" id="SSF50022">
    <property type="entry name" value="ISP domain"/>
    <property type="match status" value="1"/>
</dbReference>
<dbReference type="STRING" id="94624.Bpet3743"/>
<evidence type="ECO:0000256" key="4">
    <source>
        <dbReference type="ARBA" id="ARBA00022723"/>
    </source>
</evidence>
<dbReference type="Pfam" id="PF00848">
    <property type="entry name" value="Ring_hydroxyl_A"/>
    <property type="match status" value="1"/>
</dbReference>
<comment type="similarity">
    <text evidence="2">Belongs to the bacterial ring-hydroxylating dioxygenase alpha subunit family.</text>
</comment>
<keyword evidence="6" id="KW-0408">Iron</keyword>
<protein>
    <submittedName>
        <fullName evidence="10">Probable Ring hydroxylating alpha subunit</fullName>
        <ecNumber evidence="10">1.-.-.-</ecNumber>
    </submittedName>
</protein>
<dbReference type="EMBL" id="AM902716">
    <property type="protein sequence ID" value="CAP44086.1"/>
    <property type="molecule type" value="Genomic_DNA"/>
</dbReference>
<dbReference type="InterPro" id="IPR036922">
    <property type="entry name" value="Rieske_2Fe-2S_sf"/>
</dbReference>
<feature type="domain" description="Rieske" evidence="9">
    <location>
        <begin position="1"/>
        <end position="89"/>
    </location>
</feature>
<evidence type="ECO:0000313" key="10">
    <source>
        <dbReference type="EMBL" id="CAP44086.1"/>
    </source>
</evidence>